<dbReference type="Gene3D" id="3.30.342.10">
    <property type="entry name" value="DNA Polymerase, chain B, domain 1"/>
    <property type="match status" value="1"/>
</dbReference>
<keyword evidence="15 20" id="KW-0238">DNA-binding</keyword>
<dbReference type="InterPro" id="IPR030559">
    <property type="entry name" value="PolZ_Rev3"/>
</dbReference>
<keyword evidence="10 20" id="KW-0863">Zinc-finger</keyword>
<dbReference type="EMBL" id="CP014245">
    <property type="protein sequence ID" value="AMD21151.1"/>
    <property type="molecule type" value="Genomic_DNA"/>
</dbReference>
<comment type="similarity">
    <text evidence="3 20">Belongs to the DNA polymerase type-B family.</text>
</comment>
<evidence type="ECO:0000256" key="4">
    <source>
        <dbReference type="ARBA" id="ARBA00022485"/>
    </source>
</evidence>
<evidence type="ECO:0000256" key="7">
    <source>
        <dbReference type="ARBA" id="ARBA00022705"/>
    </source>
</evidence>
<evidence type="ECO:0000256" key="6">
    <source>
        <dbReference type="ARBA" id="ARBA00022695"/>
    </source>
</evidence>
<dbReference type="InterPro" id="IPR056447">
    <property type="entry name" value="REV3_N"/>
</dbReference>
<dbReference type="PANTHER" id="PTHR45812:SF1">
    <property type="entry name" value="DNA POLYMERASE ZETA CATALYTIC SUBUNIT"/>
    <property type="match status" value="1"/>
</dbReference>
<evidence type="ECO:0000256" key="9">
    <source>
        <dbReference type="ARBA" id="ARBA00022763"/>
    </source>
</evidence>
<dbReference type="PANTHER" id="PTHR45812">
    <property type="entry name" value="DNA POLYMERASE ZETA CATALYTIC SUBUNIT"/>
    <property type="match status" value="1"/>
</dbReference>
<evidence type="ECO:0000256" key="3">
    <source>
        <dbReference type="ARBA" id="ARBA00005755"/>
    </source>
</evidence>
<evidence type="ECO:0000256" key="14">
    <source>
        <dbReference type="ARBA" id="ARBA00023014"/>
    </source>
</evidence>
<dbReference type="GO" id="GO:0000166">
    <property type="term" value="F:nucleotide binding"/>
    <property type="evidence" value="ECO:0007669"/>
    <property type="project" value="InterPro"/>
</dbReference>
<dbReference type="Pfam" id="PF14260">
    <property type="entry name" value="zf-C4pol"/>
    <property type="match status" value="1"/>
</dbReference>
<dbReference type="EC" id="2.7.7.7" evidence="20"/>
<name>A0A109UZF0_9SACH</name>
<evidence type="ECO:0000313" key="27">
    <source>
        <dbReference type="EMBL" id="AMD21151.1"/>
    </source>
</evidence>
<dbReference type="PRINTS" id="PR00106">
    <property type="entry name" value="DNAPOLB"/>
</dbReference>
<dbReference type="GO" id="GO:0008270">
    <property type="term" value="F:zinc ion binding"/>
    <property type="evidence" value="ECO:0007669"/>
    <property type="project" value="UniProtKB-KW"/>
</dbReference>
<dbReference type="InterPro" id="IPR012337">
    <property type="entry name" value="RNaseH-like_sf"/>
</dbReference>
<feature type="domain" description="DNA-directed DNA polymerase family B multifunctional" evidence="22">
    <location>
        <begin position="861"/>
        <end position="1311"/>
    </location>
</feature>
<feature type="compositionally biased region" description="Polar residues" evidence="21">
    <location>
        <begin position="410"/>
        <end position="424"/>
    </location>
</feature>
<evidence type="ECO:0000259" key="22">
    <source>
        <dbReference type="Pfam" id="PF00136"/>
    </source>
</evidence>
<dbReference type="InterPro" id="IPR043502">
    <property type="entry name" value="DNA/RNA_pol_sf"/>
</dbReference>
<evidence type="ECO:0000256" key="19">
    <source>
        <dbReference type="ARBA" id="ARBA00066055"/>
    </source>
</evidence>
<dbReference type="InterPro" id="IPR006133">
    <property type="entry name" value="DNA-dir_DNA_pol_B_exonuc"/>
</dbReference>
<dbReference type="Pfam" id="PF00136">
    <property type="entry name" value="DNA_pol_B"/>
    <property type="match status" value="1"/>
</dbReference>
<keyword evidence="12 20" id="KW-0239">DNA-directed DNA polymerase</keyword>
<gene>
    <name evidence="27" type="ORF">AW171_hschr53084</name>
</gene>
<dbReference type="InterPro" id="IPR056435">
    <property type="entry name" value="DPOD/Z_N"/>
</dbReference>
<evidence type="ECO:0000256" key="8">
    <source>
        <dbReference type="ARBA" id="ARBA00022723"/>
    </source>
</evidence>
<comment type="cofactor">
    <cofactor evidence="1 20">
        <name>[4Fe-4S] cluster</name>
        <dbReference type="ChEBI" id="CHEBI:49883"/>
    </cofactor>
</comment>
<evidence type="ECO:0000256" key="11">
    <source>
        <dbReference type="ARBA" id="ARBA00022833"/>
    </source>
</evidence>
<feature type="domain" description="DNA polymerase zeta catalytic subunit N-terminal" evidence="26">
    <location>
        <begin position="25"/>
        <end position="73"/>
    </location>
</feature>
<evidence type="ECO:0000256" key="1">
    <source>
        <dbReference type="ARBA" id="ARBA00001966"/>
    </source>
</evidence>
<evidence type="ECO:0000256" key="17">
    <source>
        <dbReference type="ARBA" id="ARBA00023242"/>
    </source>
</evidence>
<keyword evidence="28" id="KW-1185">Reference proteome</keyword>
<dbReference type="GeneID" id="28724427"/>
<proteinExistence type="inferred from homology"/>
<dbReference type="Gene3D" id="1.10.287.690">
    <property type="entry name" value="Helix hairpin bin"/>
    <property type="match status" value="1"/>
</dbReference>
<dbReference type="FunFam" id="1.10.132.60:FF:000007">
    <property type="entry name" value="DNA polymerase"/>
    <property type="match status" value="1"/>
</dbReference>
<feature type="domain" description="DNA-directed DNA polymerase family B exonuclease" evidence="23">
    <location>
        <begin position="608"/>
        <end position="778"/>
    </location>
</feature>
<dbReference type="CDD" id="cd05778">
    <property type="entry name" value="DNA_polB_zeta_exo"/>
    <property type="match status" value="1"/>
</dbReference>
<keyword evidence="13 20" id="KW-0408">Iron</keyword>
<dbReference type="SMART" id="SM00486">
    <property type="entry name" value="POLBc"/>
    <property type="match status" value="1"/>
</dbReference>
<keyword evidence="8 20" id="KW-0479">Metal-binding</keyword>
<dbReference type="Proteomes" id="UP000243052">
    <property type="component" value="Chromosome v"/>
</dbReference>
<dbReference type="FunFam" id="1.10.287.690:FF:000002">
    <property type="entry name" value="DNA polymerase zeta"/>
    <property type="match status" value="1"/>
</dbReference>
<dbReference type="Pfam" id="PF03104">
    <property type="entry name" value="DNA_pol_B_exo1"/>
    <property type="match status" value="1"/>
</dbReference>
<dbReference type="PROSITE" id="PS00116">
    <property type="entry name" value="DNA_POLYMERASE_B"/>
    <property type="match status" value="1"/>
</dbReference>
<evidence type="ECO:0000259" key="25">
    <source>
        <dbReference type="Pfam" id="PF24055"/>
    </source>
</evidence>
<keyword evidence="4 20" id="KW-0004">4Fe-4S</keyword>
<evidence type="ECO:0000256" key="21">
    <source>
        <dbReference type="SAM" id="MobiDB-lite"/>
    </source>
</evidence>
<dbReference type="InterPro" id="IPR006134">
    <property type="entry name" value="DNA-dir_DNA_pol_B_multi_dom"/>
</dbReference>
<keyword evidence="5 20" id="KW-0808">Transferase</keyword>
<dbReference type="RefSeq" id="XP_017988147.1">
    <property type="nucleotide sequence ID" value="XM_018132572.1"/>
</dbReference>
<feature type="domain" description="C4-type zinc-finger of DNA polymerase delta" evidence="24">
    <location>
        <begin position="1350"/>
        <end position="1432"/>
    </location>
</feature>
<accession>A0A109UZF0</accession>
<evidence type="ECO:0000259" key="24">
    <source>
        <dbReference type="Pfam" id="PF14260"/>
    </source>
</evidence>
<evidence type="ECO:0000256" key="12">
    <source>
        <dbReference type="ARBA" id="ARBA00022932"/>
    </source>
</evidence>
<dbReference type="InterPro" id="IPR017964">
    <property type="entry name" value="DNA-dir_DNA_pol_B_CS"/>
</dbReference>
<dbReference type="Pfam" id="PF24065">
    <property type="entry name" value="REV3_N"/>
    <property type="match status" value="1"/>
</dbReference>
<dbReference type="GO" id="GO:0003887">
    <property type="term" value="F:DNA-directed DNA polymerase activity"/>
    <property type="evidence" value="ECO:0007669"/>
    <property type="project" value="UniProtKB-KW"/>
</dbReference>
<keyword evidence="11 20" id="KW-0862">Zinc</keyword>
<dbReference type="InterPro" id="IPR042087">
    <property type="entry name" value="DNA_pol_B_thumb"/>
</dbReference>
<evidence type="ECO:0000256" key="10">
    <source>
        <dbReference type="ARBA" id="ARBA00022771"/>
    </source>
</evidence>
<evidence type="ECO:0000313" key="28">
    <source>
        <dbReference type="Proteomes" id="UP000243052"/>
    </source>
</evidence>
<dbReference type="GO" id="GO:0005634">
    <property type="term" value="C:nucleus"/>
    <property type="evidence" value="ECO:0007669"/>
    <property type="project" value="UniProtKB-SubCell"/>
</dbReference>
<organism evidence="27 28">
    <name type="scientific">Eremothecium sinecaudum</name>
    <dbReference type="NCBI Taxonomy" id="45286"/>
    <lineage>
        <taxon>Eukaryota</taxon>
        <taxon>Fungi</taxon>
        <taxon>Dikarya</taxon>
        <taxon>Ascomycota</taxon>
        <taxon>Saccharomycotina</taxon>
        <taxon>Saccharomycetes</taxon>
        <taxon>Saccharomycetales</taxon>
        <taxon>Saccharomycetaceae</taxon>
        <taxon>Eremothecium</taxon>
    </lineage>
</organism>
<dbReference type="GO" id="GO:0051539">
    <property type="term" value="F:4 iron, 4 sulfur cluster binding"/>
    <property type="evidence" value="ECO:0007669"/>
    <property type="project" value="UniProtKB-KW"/>
</dbReference>
<dbReference type="Pfam" id="PF24055">
    <property type="entry name" value="POL3_N"/>
    <property type="match status" value="1"/>
</dbReference>
<evidence type="ECO:0000259" key="26">
    <source>
        <dbReference type="Pfam" id="PF24065"/>
    </source>
</evidence>
<protein>
    <recommendedName>
        <fullName evidence="20">DNA polymerase</fullName>
        <ecNumber evidence="20">2.7.7.7</ecNumber>
    </recommendedName>
</protein>
<keyword evidence="7 20" id="KW-0235">DNA replication</keyword>
<keyword evidence="9" id="KW-0227">DNA damage</keyword>
<dbReference type="InterPro" id="IPR006172">
    <property type="entry name" value="DNA-dir_DNA_pol_B"/>
</dbReference>
<evidence type="ECO:0000256" key="2">
    <source>
        <dbReference type="ARBA" id="ARBA00004123"/>
    </source>
</evidence>
<evidence type="ECO:0000256" key="20">
    <source>
        <dbReference type="RuleBase" id="RU000442"/>
    </source>
</evidence>
<feature type="region of interest" description="Disordered" evidence="21">
    <location>
        <begin position="408"/>
        <end position="430"/>
    </location>
</feature>
<comment type="subunit">
    <text evidence="19">Forms DNA polymerase zeta with REV7.</text>
</comment>
<dbReference type="InterPro" id="IPR025687">
    <property type="entry name" value="Znf-C4pol"/>
</dbReference>
<dbReference type="GO" id="GO:0000724">
    <property type="term" value="P:double-strand break repair via homologous recombination"/>
    <property type="evidence" value="ECO:0007669"/>
    <property type="project" value="TreeGrafter"/>
</dbReference>
<dbReference type="STRING" id="45286.A0A109UZF0"/>
<dbReference type="InterPro" id="IPR023211">
    <property type="entry name" value="DNA_pol_palm_dom_sf"/>
</dbReference>
<dbReference type="GO" id="GO:0042276">
    <property type="term" value="P:error-prone translesion synthesis"/>
    <property type="evidence" value="ECO:0007669"/>
    <property type="project" value="TreeGrafter"/>
</dbReference>
<dbReference type="CDD" id="cd05534">
    <property type="entry name" value="POLBc_zeta"/>
    <property type="match status" value="1"/>
</dbReference>
<evidence type="ECO:0000256" key="16">
    <source>
        <dbReference type="ARBA" id="ARBA00023204"/>
    </source>
</evidence>
<evidence type="ECO:0000256" key="5">
    <source>
        <dbReference type="ARBA" id="ARBA00022679"/>
    </source>
</evidence>
<keyword evidence="14 20" id="KW-0411">Iron-sulfur</keyword>
<sequence>MHTDPPRPSEEPNRSSLDPVQLQCNDYDFYLTRPTRLDVSGSTRFKDIKFGSVPIIRIYGSLSTGHNVLCHVHGVFPYIFIKYDGKVGSEMDAVDSHCRNLHILLENALRRSNEDSVCEEPGLDASWSDGLQYIADVTVVKGVPFYGFHVGWHAFYKISLLNPSLTLHLSEILRNGDLFGYSVETFESHIPYLLQFTADYNCFGCSWLEMSSCYFRSPVLNEYNAMDKKLWDDSLGVWLNKHLREDENLLDEAEFEREGNGLLEIDVLPQLILNRRHISYRDLHHDFNVSSFTPISDRKESYVTSTDLLWKDIEKLRSIYGLLQYSPPAAISRVESAPNWDTGKLWEFYQKKQAETSSSTAEVDFASFVDNSLWYDRIRTASDAIEDLWLPVIPKIGSSCRLETLKRKLSPSSNNDQVPISLENTADEPEQVSTLDDLEDATLKSRKLQTPEISASLALHNSPKAVVQVRGIPYEQPTYRYKRFPIGYKSILNKIEQEGLPAINYSDPYFSNPVDLQKTRYIYSGKRHELSTDYYSHRTPLGFAGDSSMYRSLRKSTPLTFNRWLYTPKPPGYSDPLNKPANVHKKSSQIAPIKKNEHFKPSFRTALYVDSRKSDGNDLTHMSLELHIKTRQNMLPNPTKDAIKIIFWKMDGTYIINNQSLPNQGMLIFLDDSEKEYEDVIKGAADGGYISFHYSELDLINSFVKLVLLMDPDILSGFEVNVSSWGYLIKRGDVAHSLRINNMLSRVKKEGSNSYESKWNYTHASGTKIAGRHLLNIWRRLRGEFNLLRYTFENITFHFFGERTPHYSHESLSKFWSDYSKPGSLRLVINYWRKRVDYNIRLINEKYIISRITEEARLIGIDFQSVIARGSQFKVESFLVRLCKSERFILLSPSNSQVRRQRALECVPLVMEPDTSFYKGPVIVLDFQALYPSIIMAYNYCYSTMIGRVMEISLSHNEVGVTDTSIPPNLLKLLADFVNISPNGVVFVKEEVRRSALSKMLQDILSSRFMVKRTMQELPTENRNLLSTLDSRQIALKLLANVTYGYTSASYSGRMPCSDIADSIVQTARQTLKNAVAMIEGEYDWGAKVIYGDTDSLFVYLPGKSREQAFNIGNAIASAVTASNPSPVELKFERVFHPCILLSKKRYVGYSYNYPTQAVGEFLAKGIETIRRDSNPAQQKIVQRSLEILFDTYDLSQVKSYITEEFKRIIEGNIIVQDFCFSREVRMGTYANENSLPPAGAVAKMRAQEDEMAEPQYGERVTYLVVQGKSGDRLVDRCVPPEKFLELPSMTLDYEYYITKTLIPPLERFFKIVGLDIRELYRDLPRFKDLKNIFTSDMNGLPRIVNSATCLKCRNIILHRNKFKICEKCQASPDSTAEFLLVEKKIANENRMKSILKTCKNCAFHIAKGQSDTLTEAAFSCDSHDCPNYFSRRKYEALLNESSWKDIHNALQSLDW</sequence>
<evidence type="ECO:0000256" key="15">
    <source>
        <dbReference type="ARBA" id="ARBA00023125"/>
    </source>
</evidence>
<dbReference type="Gene3D" id="3.30.420.10">
    <property type="entry name" value="Ribonuclease H-like superfamily/Ribonuclease H"/>
    <property type="match status" value="1"/>
</dbReference>
<reference evidence="27 28" key="1">
    <citation type="submission" date="2016-01" db="EMBL/GenBank/DDBJ databases">
        <title>Genome sequence of the yeast Holleya sinecauda.</title>
        <authorList>
            <person name="Dietrich F.S."/>
        </authorList>
    </citation>
    <scope>NUCLEOTIDE SEQUENCE [LARGE SCALE GENOMIC DNA]</scope>
    <source>
        <strain evidence="27 28">ATCC 58844</strain>
    </source>
</reference>
<dbReference type="GO" id="GO:0016035">
    <property type="term" value="C:zeta DNA polymerase complex"/>
    <property type="evidence" value="ECO:0007669"/>
    <property type="project" value="InterPro"/>
</dbReference>
<comment type="subcellular location">
    <subcellularLocation>
        <location evidence="2 20">Nucleus</location>
    </subcellularLocation>
</comment>
<keyword evidence="17 20" id="KW-0539">Nucleus</keyword>
<dbReference type="InterPro" id="IPR036397">
    <property type="entry name" value="RNaseH_sf"/>
</dbReference>
<keyword evidence="6 20" id="KW-0548">Nucleotidyltransferase</keyword>
<comment type="catalytic activity">
    <reaction evidence="18 20">
        <text>DNA(n) + a 2'-deoxyribonucleoside 5'-triphosphate = DNA(n+1) + diphosphate</text>
        <dbReference type="Rhea" id="RHEA:22508"/>
        <dbReference type="Rhea" id="RHEA-COMP:17339"/>
        <dbReference type="Rhea" id="RHEA-COMP:17340"/>
        <dbReference type="ChEBI" id="CHEBI:33019"/>
        <dbReference type="ChEBI" id="CHEBI:61560"/>
        <dbReference type="ChEBI" id="CHEBI:173112"/>
        <dbReference type="EC" id="2.7.7.7"/>
    </reaction>
</comment>
<dbReference type="OrthoDB" id="2414538at2759"/>
<evidence type="ECO:0000259" key="23">
    <source>
        <dbReference type="Pfam" id="PF03104"/>
    </source>
</evidence>
<dbReference type="Gene3D" id="1.10.132.60">
    <property type="entry name" value="DNA polymerase family B, C-terminal domain"/>
    <property type="match status" value="1"/>
</dbReference>
<dbReference type="Gene3D" id="3.90.1600.10">
    <property type="entry name" value="Palm domain of DNA polymerase"/>
    <property type="match status" value="1"/>
</dbReference>
<keyword evidence="16" id="KW-0234">DNA repair</keyword>
<dbReference type="GO" id="GO:0003677">
    <property type="term" value="F:DNA binding"/>
    <property type="evidence" value="ECO:0007669"/>
    <property type="project" value="UniProtKB-KW"/>
</dbReference>
<dbReference type="SUPFAM" id="SSF53098">
    <property type="entry name" value="Ribonuclease H-like"/>
    <property type="match status" value="1"/>
</dbReference>
<evidence type="ECO:0000256" key="13">
    <source>
        <dbReference type="ARBA" id="ARBA00023004"/>
    </source>
</evidence>
<evidence type="ECO:0000256" key="18">
    <source>
        <dbReference type="ARBA" id="ARBA00049244"/>
    </source>
</evidence>
<feature type="domain" description="DNA polymerase delta/zeta catalytic subunit N-terminal" evidence="25">
    <location>
        <begin position="74"/>
        <end position="165"/>
    </location>
</feature>
<dbReference type="GO" id="GO:0006260">
    <property type="term" value="P:DNA replication"/>
    <property type="evidence" value="ECO:0007669"/>
    <property type="project" value="UniProtKB-KW"/>
</dbReference>
<dbReference type="SUPFAM" id="SSF56672">
    <property type="entry name" value="DNA/RNA polymerases"/>
    <property type="match status" value="1"/>
</dbReference>